<comment type="caution">
    <text evidence="2">The sequence shown here is derived from an EMBL/GenBank/DDBJ whole genome shotgun (WGS) entry which is preliminary data.</text>
</comment>
<reference evidence="2 3" key="1">
    <citation type="submission" date="2018-09" db="EMBL/GenBank/DDBJ databases">
        <title>Genomic investigation of the strawberry pathogen Phytophthora fragariae indicates pathogenicity is determined by transcriptional variation in three key races.</title>
        <authorList>
            <person name="Adams T.M."/>
            <person name="Armitage A.D."/>
            <person name="Sobczyk M.K."/>
            <person name="Bates H.J."/>
            <person name="Dunwell J.M."/>
            <person name="Nellist C.F."/>
            <person name="Harrison R.J."/>
        </authorList>
    </citation>
    <scope>NUCLEOTIDE SEQUENCE [LARGE SCALE GENOMIC DNA]</scope>
    <source>
        <strain evidence="2 3">NOV-77</strain>
    </source>
</reference>
<gene>
    <name evidence="2" type="ORF">PF008_g33135</name>
</gene>
<organism evidence="2 3">
    <name type="scientific">Phytophthora fragariae</name>
    <dbReference type="NCBI Taxonomy" id="53985"/>
    <lineage>
        <taxon>Eukaryota</taxon>
        <taxon>Sar</taxon>
        <taxon>Stramenopiles</taxon>
        <taxon>Oomycota</taxon>
        <taxon>Peronosporomycetes</taxon>
        <taxon>Peronosporales</taxon>
        <taxon>Peronosporaceae</taxon>
        <taxon>Phytophthora</taxon>
    </lineage>
</organism>
<evidence type="ECO:0000313" key="2">
    <source>
        <dbReference type="EMBL" id="KAE9260327.1"/>
    </source>
</evidence>
<accession>A0A6G0PYB6</accession>
<protein>
    <recommendedName>
        <fullName evidence="1">ZSWIM1/3 RNaseH-like domain-containing protein</fullName>
    </recommendedName>
</protein>
<dbReference type="AlphaFoldDB" id="A0A6G0PYB6"/>
<proteinExistence type="predicted"/>
<dbReference type="EMBL" id="QXFY01011250">
    <property type="protein sequence ID" value="KAE9260327.1"/>
    <property type="molecule type" value="Genomic_DNA"/>
</dbReference>
<name>A0A6G0PYB6_9STRA</name>
<sequence length="120" mass="13316">MLAVGARRSRIYDYLLEHDQNVLQVDVDNMVRAHKASIVGGDDNEATARELAGFAAADKENVSSVADTAAGETGVISLATAHMRRLYSRFSELLLVDCTHKTNRYVYLYSSRISPGLYQY</sequence>
<dbReference type="Proteomes" id="UP000486351">
    <property type="component" value="Unassembled WGS sequence"/>
</dbReference>
<feature type="domain" description="ZSWIM1/3 RNaseH-like" evidence="1">
    <location>
        <begin position="54"/>
        <end position="107"/>
    </location>
</feature>
<evidence type="ECO:0000259" key="1">
    <source>
        <dbReference type="Pfam" id="PF21056"/>
    </source>
</evidence>
<dbReference type="Pfam" id="PF21056">
    <property type="entry name" value="ZSWIM1-3_RNaseH-like"/>
    <property type="match status" value="1"/>
</dbReference>
<dbReference type="InterPro" id="IPR048324">
    <property type="entry name" value="ZSWIM1-3_RNaseH-like"/>
</dbReference>
<evidence type="ECO:0000313" key="3">
    <source>
        <dbReference type="Proteomes" id="UP000486351"/>
    </source>
</evidence>